<dbReference type="Proteomes" id="UP000580856">
    <property type="component" value="Unassembled WGS sequence"/>
</dbReference>
<name>A0A846QRL1_9BACT</name>
<evidence type="ECO:0000313" key="3">
    <source>
        <dbReference type="Proteomes" id="UP000580856"/>
    </source>
</evidence>
<dbReference type="InterPro" id="IPR005069">
    <property type="entry name" value="Nucl-diP-sugar_transferase"/>
</dbReference>
<sequence length="254" mass="28997">MLNVITCADHSFMKYSAVLKRTAEKRSNLRVFVYDIDPCEEKHPCADFKFDAGTDFKKFDANNHIIANHKPLCVADFLKKTGRGCICIDSDCLLVGDIDASVFEGVDLCVTPRGRRENKPHILKNGLLNSGFMYFAYNDAVMEFIARWGEACAGGQVSDQKALSDILSVNIDFNRGLGIQKFRDINVKLIDPDIYNDVTCRTGSVFHCKSVARTKRKYIFYKIFSFLACAFPKVVDRVVRFNRKHRIFIYKRNC</sequence>
<evidence type="ECO:0000313" key="2">
    <source>
        <dbReference type="EMBL" id="NJB68025.1"/>
    </source>
</evidence>
<comment type="caution">
    <text evidence="2">The sequence shown here is derived from an EMBL/GenBank/DDBJ whole genome shotgun (WGS) entry which is preliminary data.</text>
</comment>
<dbReference type="AlphaFoldDB" id="A0A846QRL1"/>
<proteinExistence type="predicted"/>
<reference evidence="2 3" key="1">
    <citation type="submission" date="2020-03" db="EMBL/GenBank/DDBJ databases">
        <title>Genomic Encyclopedia of Type Strains, Phase IV (KMG-IV): sequencing the most valuable type-strain genomes for metagenomic binning, comparative biology and taxonomic classification.</title>
        <authorList>
            <person name="Goeker M."/>
        </authorList>
    </citation>
    <scope>NUCLEOTIDE SEQUENCE [LARGE SCALE GENOMIC DNA]</scope>
    <source>
        <strain evidence="2 3">DSM 24233</strain>
    </source>
</reference>
<gene>
    <name evidence="2" type="ORF">GGQ74_001698</name>
</gene>
<protein>
    <recommendedName>
        <fullName evidence="1">Nucleotide-diphospho-sugar transferase domain-containing protein</fullName>
    </recommendedName>
</protein>
<feature type="domain" description="Nucleotide-diphospho-sugar transferase" evidence="1">
    <location>
        <begin position="63"/>
        <end position="168"/>
    </location>
</feature>
<evidence type="ECO:0000259" key="1">
    <source>
        <dbReference type="Pfam" id="PF03407"/>
    </source>
</evidence>
<keyword evidence="3" id="KW-1185">Reference proteome</keyword>
<dbReference type="EMBL" id="JAATJA010000002">
    <property type="protein sequence ID" value="NJB68025.1"/>
    <property type="molecule type" value="Genomic_DNA"/>
</dbReference>
<accession>A0A846QRL1</accession>
<dbReference type="Pfam" id="PF03407">
    <property type="entry name" value="Nucleotid_trans"/>
    <property type="match status" value="1"/>
</dbReference>
<organism evidence="2 3">
    <name type="scientific">Desulfobaculum xiamenense</name>
    <dbReference type="NCBI Taxonomy" id="995050"/>
    <lineage>
        <taxon>Bacteria</taxon>
        <taxon>Pseudomonadati</taxon>
        <taxon>Thermodesulfobacteriota</taxon>
        <taxon>Desulfovibrionia</taxon>
        <taxon>Desulfovibrionales</taxon>
        <taxon>Desulfovibrionaceae</taxon>
        <taxon>Desulfobaculum</taxon>
    </lineage>
</organism>
<dbReference type="RefSeq" id="WP_167941126.1">
    <property type="nucleotide sequence ID" value="NZ_JAATJA010000002.1"/>
</dbReference>